<dbReference type="InterPro" id="IPR011342">
    <property type="entry name" value="Shikimate_DH"/>
</dbReference>
<evidence type="ECO:0000256" key="2">
    <source>
        <dbReference type="ARBA" id="ARBA00012962"/>
    </source>
</evidence>
<dbReference type="SUPFAM" id="SSF51735">
    <property type="entry name" value="NAD(P)-binding Rossmann-fold domains"/>
    <property type="match status" value="1"/>
</dbReference>
<evidence type="ECO:0000313" key="12">
    <source>
        <dbReference type="EMBL" id="EIT71440.1"/>
    </source>
</evidence>
<dbReference type="STRING" id="1172194.WQQ_15770"/>
<dbReference type="InterPro" id="IPR006151">
    <property type="entry name" value="Shikm_DH/Glu-tRNA_Rdtase"/>
</dbReference>
<dbReference type="InterPro" id="IPR036291">
    <property type="entry name" value="NAD(P)-bd_dom_sf"/>
</dbReference>
<dbReference type="PANTHER" id="PTHR21089">
    <property type="entry name" value="SHIKIMATE DEHYDROGENASE"/>
    <property type="match status" value="1"/>
</dbReference>
<feature type="binding site" evidence="8">
    <location>
        <position position="63"/>
    </location>
    <ligand>
        <name>shikimate</name>
        <dbReference type="ChEBI" id="CHEBI:36208"/>
    </ligand>
</feature>
<dbReference type="SUPFAM" id="SSF53223">
    <property type="entry name" value="Aminoacid dehydrogenase-like, N-terminal domain"/>
    <property type="match status" value="1"/>
</dbReference>
<dbReference type="HAMAP" id="MF_00222">
    <property type="entry name" value="Shikimate_DH_AroE"/>
    <property type="match status" value="1"/>
</dbReference>
<dbReference type="GO" id="GO:0008652">
    <property type="term" value="P:amino acid biosynthetic process"/>
    <property type="evidence" value="ECO:0007669"/>
    <property type="project" value="UniProtKB-KW"/>
</dbReference>
<feature type="domain" description="Shikimate dehydrogenase substrate binding N-terminal" evidence="10">
    <location>
        <begin position="8"/>
        <end position="90"/>
    </location>
</feature>
<comment type="catalytic activity">
    <reaction evidence="7 8">
        <text>shikimate + NADP(+) = 3-dehydroshikimate + NADPH + H(+)</text>
        <dbReference type="Rhea" id="RHEA:17737"/>
        <dbReference type="ChEBI" id="CHEBI:15378"/>
        <dbReference type="ChEBI" id="CHEBI:16630"/>
        <dbReference type="ChEBI" id="CHEBI:36208"/>
        <dbReference type="ChEBI" id="CHEBI:57783"/>
        <dbReference type="ChEBI" id="CHEBI:58349"/>
        <dbReference type="EC" id="1.1.1.25"/>
    </reaction>
</comment>
<feature type="binding site" evidence="8">
    <location>
        <begin position="127"/>
        <end position="131"/>
    </location>
    <ligand>
        <name>NADP(+)</name>
        <dbReference type="ChEBI" id="CHEBI:58349"/>
    </ligand>
</feature>
<feature type="binding site" evidence="8">
    <location>
        <position position="88"/>
    </location>
    <ligand>
        <name>shikimate</name>
        <dbReference type="ChEBI" id="CHEBI:36208"/>
    </ligand>
</feature>
<accession>I8TC03</accession>
<proteinExistence type="inferred from homology"/>
<keyword evidence="4 8" id="KW-0521">NADP</keyword>
<dbReference type="InterPro" id="IPR013708">
    <property type="entry name" value="Shikimate_DH-bd_N"/>
</dbReference>
<dbReference type="GO" id="GO:0050661">
    <property type="term" value="F:NADP binding"/>
    <property type="evidence" value="ECO:0007669"/>
    <property type="project" value="InterPro"/>
</dbReference>
<dbReference type="CDD" id="cd01065">
    <property type="entry name" value="NAD_bind_Shikimate_DH"/>
    <property type="match status" value="1"/>
</dbReference>
<comment type="function">
    <text evidence="8">Involved in the biosynthesis of the chorismate, which leads to the biosynthesis of aromatic amino acids. Catalyzes the reversible NADPH linked reduction of 3-dehydroshikimate (DHSA) to yield shikimate (SA).</text>
</comment>
<dbReference type="PATRIC" id="fig|1172194.4.peg.1520"/>
<keyword evidence="3 8" id="KW-0028">Amino-acid biosynthesis</keyword>
<dbReference type="GO" id="GO:0009423">
    <property type="term" value="P:chorismate biosynthetic process"/>
    <property type="evidence" value="ECO:0007669"/>
    <property type="project" value="UniProtKB-UniRule"/>
</dbReference>
<evidence type="ECO:0000256" key="8">
    <source>
        <dbReference type="HAMAP-Rule" id="MF_00222"/>
    </source>
</evidence>
<dbReference type="Pfam" id="PF01488">
    <property type="entry name" value="Shikimate_DH"/>
    <property type="match status" value="1"/>
</dbReference>
<dbReference type="InterPro" id="IPR041121">
    <property type="entry name" value="SDH_C"/>
</dbReference>
<comment type="pathway">
    <text evidence="1 8">Metabolic intermediate biosynthesis; chorismate biosynthesis; chorismate from D-erythrose 4-phosphate and phosphoenolpyruvate: step 4/7.</text>
</comment>
<dbReference type="InterPro" id="IPR046346">
    <property type="entry name" value="Aminoacid_DH-like_N_sf"/>
</dbReference>
<dbReference type="OrthoDB" id="9776868at2"/>
<feature type="domain" description="Quinate/shikimate 5-dehydrogenase/glutamyl-tRNA reductase" evidence="9">
    <location>
        <begin position="117"/>
        <end position="193"/>
    </location>
</feature>
<feature type="binding site" evidence="8">
    <location>
        <position position="246"/>
    </location>
    <ligand>
        <name>shikimate</name>
        <dbReference type="ChEBI" id="CHEBI:36208"/>
    </ligand>
</feature>
<evidence type="ECO:0000313" key="13">
    <source>
        <dbReference type="Proteomes" id="UP000003704"/>
    </source>
</evidence>
<organism evidence="12 13">
    <name type="scientific">Hydrocarboniphaga effusa AP103</name>
    <dbReference type="NCBI Taxonomy" id="1172194"/>
    <lineage>
        <taxon>Bacteria</taxon>
        <taxon>Pseudomonadati</taxon>
        <taxon>Pseudomonadota</taxon>
        <taxon>Gammaproteobacteria</taxon>
        <taxon>Nevskiales</taxon>
        <taxon>Nevskiaceae</taxon>
        <taxon>Hydrocarboniphaga</taxon>
    </lineage>
</organism>
<dbReference type="Gene3D" id="3.40.50.10860">
    <property type="entry name" value="Leucine Dehydrogenase, chain A, domain 1"/>
    <property type="match status" value="1"/>
</dbReference>
<dbReference type="Proteomes" id="UP000003704">
    <property type="component" value="Unassembled WGS sequence"/>
</dbReference>
<evidence type="ECO:0000259" key="10">
    <source>
        <dbReference type="Pfam" id="PF08501"/>
    </source>
</evidence>
<dbReference type="NCBIfam" id="TIGR00507">
    <property type="entry name" value="aroE"/>
    <property type="match status" value="1"/>
</dbReference>
<keyword evidence="5 8" id="KW-0560">Oxidoreductase</keyword>
<feature type="domain" description="SDH C-terminal" evidence="11">
    <location>
        <begin position="239"/>
        <end position="265"/>
    </location>
</feature>
<feature type="binding site" evidence="8">
    <location>
        <position position="79"/>
    </location>
    <ligand>
        <name>NADP(+)</name>
        <dbReference type="ChEBI" id="CHEBI:58349"/>
    </ligand>
</feature>
<feature type="active site" description="Proton acceptor" evidence="8">
    <location>
        <position position="67"/>
    </location>
</feature>
<evidence type="ECO:0000256" key="1">
    <source>
        <dbReference type="ARBA" id="ARBA00004871"/>
    </source>
</evidence>
<dbReference type="InterPro" id="IPR022893">
    <property type="entry name" value="Shikimate_DH_fam"/>
</dbReference>
<feature type="binding site" evidence="8">
    <location>
        <position position="217"/>
    </location>
    <ligand>
        <name>shikimate</name>
        <dbReference type="ChEBI" id="CHEBI:36208"/>
    </ligand>
</feature>
<evidence type="ECO:0000256" key="5">
    <source>
        <dbReference type="ARBA" id="ARBA00023002"/>
    </source>
</evidence>
<comment type="subunit">
    <text evidence="8">Homodimer.</text>
</comment>
<dbReference type="GO" id="GO:0019632">
    <property type="term" value="P:shikimate metabolic process"/>
    <property type="evidence" value="ECO:0007669"/>
    <property type="project" value="InterPro"/>
</dbReference>
<evidence type="ECO:0000256" key="3">
    <source>
        <dbReference type="ARBA" id="ARBA00022605"/>
    </source>
</evidence>
<evidence type="ECO:0000256" key="7">
    <source>
        <dbReference type="ARBA" id="ARBA00049442"/>
    </source>
</evidence>
<evidence type="ECO:0000259" key="9">
    <source>
        <dbReference type="Pfam" id="PF01488"/>
    </source>
</evidence>
<dbReference type="GO" id="GO:0004764">
    <property type="term" value="F:shikimate 3-dehydrogenase (NADP+) activity"/>
    <property type="evidence" value="ECO:0007669"/>
    <property type="project" value="UniProtKB-UniRule"/>
</dbReference>
<feature type="binding site" evidence="8">
    <location>
        <begin position="16"/>
        <end position="18"/>
    </location>
    <ligand>
        <name>shikimate</name>
        <dbReference type="ChEBI" id="CHEBI:36208"/>
    </ligand>
</feature>
<sequence>MSVARFAVIGQPVSHSKSPRIHAQFAQDCGVELQYQAIEIEPRQLADRLRELHAQGYAGLNVTLPHKAAVAALCESVSERAQLAGAVNCLIRTDTGWRGDNTDGEGLLRDLARLGIEINGQRVLILGAGGAARGIIGPLLEAGPKLLVVSNRNPWKPEDLAERFKAVGPLVPRTHLALKGDAFDVVINATSAGHSGDMPRLPPGLLAAGAKCYDLSYGIASEPFANWARKQSAAVVEDGLGMLVEQAASSFELWLGQRPQTAPVLAGLR</sequence>
<evidence type="ECO:0000256" key="6">
    <source>
        <dbReference type="ARBA" id="ARBA00023141"/>
    </source>
</evidence>
<dbReference type="PANTHER" id="PTHR21089:SF1">
    <property type="entry name" value="BIFUNCTIONAL 3-DEHYDROQUINATE DEHYDRATASE_SHIKIMATE DEHYDROGENASE, CHLOROPLASTIC"/>
    <property type="match status" value="1"/>
</dbReference>
<keyword evidence="6 8" id="KW-0057">Aromatic amino acid biosynthesis</keyword>
<name>I8TC03_9GAMM</name>
<dbReference type="Gene3D" id="3.40.50.720">
    <property type="entry name" value="NAD(P)-binding Rossmann-like Domain"/>
    <property type="match status" value="1"/>
</dbReference>
<dbReference type="UniPathway" id="UPA00053">
    <property type="reaction ID" value="UER00087"/>
</dbReference>
<dbReference type="EMBL" id="AKGD01000001">
    <property type="protein sequence ID" value="EIT71440.1"/>
    <property type="molecule type" value="Genomic_DNA"/>
</dbReference>
<dbReference type="Pfam" id="PF18317">
    <property type="entry name" value="SDH_C"/>
    <property type="match status" value="1"/>
</dbReference>
<dbReference type="GO" id="GO:0005829">
    <property type="term" value="C:cytosol"/>
    <property type="evidence" value="ECO:0007669"/>
    <property type="project" value="TreeGrafter"/>
</dbReference>
<dbReference type="RefSeq" id="WP_007184526.1">
    <property type="nucleotide sequence ID" value="NZ_AKGD01000001.1"/>
</dbReference>
<reference evidence="12 13" key="1">
    <citation type="journal article" date="2012" name="J. Bacteriol.">
        <title>Genome Sequence of n-Alkane-Degrading Hydrocarboniphaga effusa Strain AP103T (ATCC BAA-332T).</title>
        <authorList>
            <person name="Chang H.K."/>
            <person name="Zylstra G.J."/>
            <person name="Chae J.C."/>
        </authorList>
    </citation>
    <scope>NUCLEOTIDE SEQUENCE [LARGE SCALE GENOMIC DNA]</scope>
    <source>
        <strain evidence="12 13">AP103</strain>
    </source>
</reference>
<protein>
    <recommendedName>
        <fullName evidence="2 8">Shikimate dehydrogenase (NADP(+))</fullName>
        <shortName evidence="8">SDH</shortName>
        <ecNumber evidence="2 8">1.1.1.25</ecNumber>
    </recommendedName>
</protein>
<comment type="caution">
    <text evidence="12">The sequence shown here is derived from an EMBL/GenBank/DDBJ whole genome shotgun (WGS) entry which is preliminary data.</text>
</comment>
<feature type="binding site" evidence="8">
    <location>
        <position position="215"/>
    </location>
    <ligand>
        <name>NADP(+)</name>
        <dbReference type="ChEBI" id="CHEBI:58349"/>
    </ligand>
</feature>
<dbReference type="EC" id="1.1.1.25" evidence="2 8"/>
<dbReference type="AlphaFoldDB" id="I8TC03"/>
<comment type="similarity">
    <text evidence="8">Belongs to the shikimate dehydrogenase family.</text>
</comment>
<dbReference type="GO" id="GO:0009073">
    <property type="term" value="P:aromatic amino acid family biosynthetic process"/>
    <property type="evidence" value="ECO:0007669"/>
    <property type="project" value="UniProtKB-KW"/>
</dbReference>
<feature type="binding site" evidence="8">
    <location>
        <position position="103"/>
    </location>
    <ligand>
        <name>shikimate</name>
        <dbReference type="ChEBI" id="CHEBI:36208"/>
    </ligand>
</feature>
<keyword evidence="13" id="KW-1185">Reference proteome</keyword>
<gene>
    <name evidence="8" type="primary">aroE</name>
    <name evidence="12" type="ORF">WQQ_15770</name>
</gene>
<evidence type="ECO:0000256" key="4">
    <source>
        <dbReference type="ARBA" id="ARBA00022857"/>
    </source>
</evidence>
<comment type="caution">
    <text evidence="8">Lacks conserved residue(s) required for the propagation of feature annotation.</text>
</comment>
<dbReference type="NCBIfam" id="NF001310">
    <property type="entry name" value="PRK00258.1-2"/>
    <property type="match status" value="1"/>
</dbReference>
<dbReference type="Pfam" id="PF08501">
    <property type="entry name" value="Shikimate_dh_N"/>
    <property type="match status" value="1"/>
</dbReference>
<feature type="binding site" evidence="8">
    <location>
        <position position="239"/>
    </location>
    <ligand>
        <name>NADP(+)</name>
        <dbReference type="ChEBI" id="CHEBI:58349"/>
    </ligand>
</feature>
<evidence type="ECO:0000259" key="11">
    <source>
        <dbReference type="Pfam" id="PF18317"/>
    </source>
</evidence>